<name>X1FUH0_9ZZZZ</name>
<dbReference type="GO" id="GO:0005634">
    <property type="term" value="C:nucleus"/>
    <property type="evidence" value="ECO:0007669"/>
    <property type="project" value="TreeGrafter"/>
</dbReference>
<feature type="non-terminal residue" evidence="2">
    <location>
        <position position="289"/>
    </location>
</feature>
<dbReference type="InterPro" id="IPR027417">
    <property type="entry name" value="P-loop_NTPase"/>
</dbReference>
<organism evidence="2">
    <name type="scientific">marine sediment metagenome</name>
    <dbReference type="NCBI Taxonomy" id="412755"/>
    <lineage>
        <taxon>unclassified sequences</taxon>
        <taxon>metagenomes</taxon>
        <taxon>ecological metagenomes</taxon>
    </lineage>
</organism>
<sequence length="289" mass="33811">LELGMDIGTLDATIISGFPGTISSFRQQIGRAGRGEDISFATYVAMPNPLDLFYVHHPEKLFGAPNEKLLITLTNKYLLRNQLSCAANEIPLSENENLSFGIEDKQYFKEILSYLVNQGLLNKRGQKYFWTGGFFPNGRYNLDDLSENNYKIILKSREKKEEILTSEDESYIFRDLHTGAVYLFEAESYLVEEIDFEQKKVYIRKTDLNFYTESLKHTEISQIKVDNEIFDNKIHIYYGDVKVKHDYYAYREVETLTQEILNYYDLDLPTIEFETKAFWFLIPEHLEAE</sequence>
<dbReference type="InterPro" id="IPR055227">
    <property type="entry name" value="HRQ1_WHD"/>
</dbReference>
<dbReference type="GO" id="GO:0006289">
    <property type="term" value="P:nucleotide-excision repair"/>
    <property type="evidence" value="ECO:0007669"/>
    <property type="project" value="TreeGrafter"/>
</dbReference>
<dbReference type="Pfam" id="PF22982">
    <property type="entry name" value="WHD_HRQ1"/>
    <property type="match status" value="1"/>
</dbReference>
<feature type="non-terminal residue" evidence="2">
    <location>
        <position position="1"/>
    </location>
</feature>
<gene>
    <name evidence="2" type="ORF">S03H2_31552</name>
</gene>
<dbReference type="GO" id="GO:0043138">
    <property type="term" value="F:3'-5' DNA helicase activity"/>
    <property type="evidence" value="ECO:0007669"/>
    <property type="project" value="TreeGrafter"/>
</dbReference>
<protein>
    <recommendedName>
        <fullName evidence="1">ATP-dependent helicase HRQ1 winged helix domain-containing protein</fullName>
    </recommendedName>
</protein>
<dbReference type="PANTHER" id="PTHR47957:SF3">
    <property type="entry name" value="ATP-DEPENDENT HELICASE HRQ1"/>
    <property type="match status" value="1"/>
</dbReference>
<dbReference type="PANTHER" id="PTHR47957">
    <property type="entry name" value="ATP-DEPENDENT HELICASE HRQ1"/>
    <property type="match status" value="1"/>
</dbReference>
<evidence type="ECO:0000313" key="2">
    <source>
        <dbReference type="EMBL" id="GAH49306.1"/>
    </source>
</evidence>
<reference evidence="2" key="1">
    <citation type="journal article" date="2014" name="Front. Microbiol.">
        <title>High frequency of phylogenetically diverse reductive dehalogenase-homologous genes in deep subseafloor sedimentary metagenomes.</title>
        <authorList>
            <person name="Kawai M."/>
            <person name="Futagami T."/>
            <person name="Toyoda A."/>
            <person name="Takaki Y."/>
            <person name="Nishi S."/>
            <person name="Hori S."/>
            <person name="Arai W."/>
            <person name="Tsubouchi T."/>
            <person name="Morono Y."/>
            <person name="Uchiyama I."/>
            <person name="Ito T."/>
            <person name="Fujiyama A."/>
            <person name="Inagaki F."/>
            <person name="Takami H."/>
        </authorList>
    </citation>
    <scope>NUCLEOTIDE SEQUENCE</scope>
    <source>
        <strain evidence="2">Expedition CK06-06</strain>
    </source>
</reference>
<comment type="caution">
    <text evidence="2">The sequence shown here is derived from an EMBL/GenBank/DDBJ whole genome shotgun (WGS) entry which is preliminary data.</text>
</comment>
<evidence type="ECO:0000259" key="1">
    <source>
        <dbReference type="Pfam" id="PF22982"/>
    </source>
</evidence>
<dbReference type="SUPFAM" id="SSF52540">
    <property type="entry name" value="P-loop containing nucleoside triphosphate hydrolases"/>
    <property type="match status" value="1"/>
</dbReference>
<dbReference type="AlphaFoldDB" id="X1FUH0"/>
<feature type="domain" description="ATP-dependent helicase HRQ1 winged helix" evidence="1">
    <location>
        <begin position="72"/>
        <end position="131"/>
    </location>
</feature>
<dbReference type="EMBL" id="BARU01019137">
    <property type="protein sequence ID" value="GAH49306.1"/>
    <property type="molecule type" value="Genomic_DNA"/>
</dbReference>
<dbReference type="Gene3D" id="3.40.50.300">
    <property type="entry name" value="P-loop containing nucleotide triphosphate hydrolases"/>
    <property type="match status" value="1"/>
</dbReference>
<proteinExistence type="predicted"/>
<accession>X1FUH0</accession>
<dbReference type="GO" id="GO:0036297">
    <property type="term" value="P:interstrand cross-link repair"/>
    <property type="evidence" value="ECO:0007669"/>
    <property type="project" value="TreeGrafter"/>
</dbReference>